<dbReference type="Gene3D" id="3.90.25.10">
    <property type="entry name" value="UDP-galactose 4-epimerase, domain 1"/>
    <property type="match status" value="1"/>
</dbReference>
<sequence length="371" mass="41681">MAVTGHTGFKGSWLALWLTTLGAQVFGLALPPQTKPNLFEALGLAEQIVHCEGDIRNMATVQAFMAEAQPHIVFHLAAQPIVRLSYTDPVSTFATNVQGTVHILEAFRHCPSAQVFVNVTSDKCYENREWLWGYRESDPLGGHDPYSASKGCAELVSQAYQRSFFRSGDPSKRKLLATVRAGNVIGGGDWSPDRIVPDTVRSLVRGEPIQVRNPRAIRPWQHVLEPLAGYLWLGARLWTEGDTFTGPWNFGPQADAAVPVGTLVETMITHWGTGSWIDIAAPKAPHEAQWLRLSCEKAQSRLGWQAVYSFEQTVQATLDWYRHFYRQRASDYACEATMTEYTLQQIKDYVAAARHARQPWVQRARIFEEKI</sequence>
<evidence type="ECO:0000313" key="3">
    <source>
        <dbReference type="EMBL" id="TCP59790.1"/>
    </source>
</evidence>
<accession>A0A4R2R993</accession>
<organism evidence="3 4">
    <name type="scientific">Heliophilum fasciatum</name>
    <dbReference type="NCBI Taxonomy" id="35700"/>
    <lineage>
        <taxon>Bacteria</taxon>
        <taxon>Bacillati</taxon>
        <taxon>Bacillota</taxon>
        <taxon>Clostridia</taxon>
        <taxon>Eubacteriales</taxon>
        <taxon>Heliobacteriaceae</taxon>
        <taxon>Heliophilum</taxon>
    </lineage>
</organism>
<evidence type="ECO:0000259" key="2">
    <source>
        <dbReference type="Pfam" id="PF01370"/>
    </source>
</evidence>
<dbReference type="NCBIfam" id="TIGR02622">
    <property type="entry name" value="CDP_4_6_dhtase"/>
    <property type="match status" value="1"/>
</dbReference>
<gene>
    <name evidence="3" type="ORF">EDD73_1488</name>
</gene>
<name>A0A4R2R993_9FIRM</name>
<dbReference type="EMBL" id="SLXT01000048">
    <property type="protein sequence ID" value="TCP59790.1"/>
    <property type="molecule type" value="Genomic_DNA"/>
</dbReference>
<dbReference type="Pfam" id="PF01370">
    <property type="entry name" value="Epimerase"/>
    <property type="match status" value="1"/>
</dbReference>
<dbReference type="InterPro" id="IPR013445">
    <property type="entry name" value="CDP_4_6_deHydtase"/>
</dbReference>
<dbReference type="InterPro" id="IPR036291">
    <property type="entry name" value="NAD(P)-bd_dom_sf"/>
</dbReference>
<dbReference type="Gene3D" id="3.40.50.720">
    <property type="entry name" value="NAD(P)-binding Rossmann-like Domain"/>
    <property type="match status" value="1"/>
</dbReference>
<evidence type="ECO:0000256" key="1">
    <source>
        <dbReference type="ARBA" id="ARBA00007637"/>
    </source>
</evidence>
<keyword evidence="4" id="KW-1185">Reference proteome</keyword>
<feature type="domain" description="NAD-dependent epimerase/dehydratase" evidence="2">
    <location>
        <begin position="2"/>
        <end position="232"/>
    </location>
</feature>
<dbReference type="PANTHER" id="PTHR43000">
    <property type="entry name" value="DTDP-D-GLUCOSE 4,6-DEHYDRATASE-RELATED"/>
    <property type="match status" value="1"/>
</dbReference>
<dbReference type="SUPFAM" id="SSF51735">
    <property type="entry name" value="NAD(P)-binding Rossmann-fold domains"/>
    <property type="match status" value="1"/>
</dbReference>
<protein>
    <submittedName>
        <fullName evidence="3">CDP-glucose 4,6-dehydratase</fullName>
    </submittedName>
</protein>
<dbReference type="InterPro" id="IPR001509">
    <property type="entry name" value="Epimerase_deHydtase"/>
</dbReference>
<comment type="similarity">
    <text evidence="1">Belongs to the NAD(P)-dependent epimerase/dehydratase family.</text>
</comment>
<dbReference type="AlphaFoldDB" id="A0A4R2R993"/>
<dbReference type="CDD" id="cd05252">
    <property type="entry name" value="CDP_GD_SDR_e"/>
    <property type="match status" value="1"/>
</dbReference>
<evidence type="ECO:0000313" key="4">
    <source>
        <dbReference type="Proteomes" id="UP000294813"/>
    </source>
</evidence>
<dbReference type="Proteomes" id="UP000294813">
    <property type="component" value="Unassembled WGS sequence"/>
</dbReference>
<comment type="caution">
    <text evidence="3">The sequence shown here is derived from an EMBL/GenBank/DDBJ whole genome shotgun (WGS) entry which is preliminary data.</text>
</comment>
<reference evidence="3 4" key="1">
    <citation type="submission" date="2019-03" db="EMBL/GenBank/DDBJ databases">
        <title>Genomic Encyclopedia of Type Strains, Phase IV (KMG-IV): sequencing the most valuable type-strain genomes for metagenomic binning, comparative biology and taxonomic classification.</title>
        <authorList>
            <person name="Goeker M."/>
        </authorList>
    </citation>
    <scope>NUCLEOTIDE SEQUENCE [LARGE SCALE GENOMIC DNA]</scope>
    <source>
        <strain evidence="3 4">DSM 11170</strain>
    </source>
</reference>
<proteinExistence type="inferred from homology"/>